<dbReference type="Pfam" id="PF25002">
    <property type="entry name" value="DUF7780"/>
    <property type="match status" value="1"/>
</dbReference>
<dbReference type="Proteomes" id="UP001454036">
    <property type="component" value="Unassembled WGS sequence"/>
</dbReference>
<feature type="compositionally biased region" description="Polar residues" evidence="1">
    <location>
        <begin position="238"/>
        <end position="252"/>
    </location>
</feature>
<sequence>MGFSSKAKSNNSENWGMGFLFVFLPEEDTKTSSSSLFKQPIISFLKITNSSHLLTKAQSTISICALLVFITLLLFTLSTFEPSSSSSAHHFPLRRQLYGTKTTTPSGPFSESLHYMHALQGMGTLYRRGTRAMHELIVAHVTENITTNELKIFLRLLHRSGITSRSDVLIISSSKTQSISVENTIAEENNSFLKLIDSYSKNSTRLDQKGGFEIAQFLKLSKKERQSGEPIWGKKIRSNSSDENGTESTRPSYGSVVGFDVEELDPENSLAGFLEHVPMSLRRWACYPMLLGRVRRNFKYIMLLDVKEILLLSDPLGLVRSKSPETVYLSTVTQHSSSGKRTSKISILDSPMSRHGKTKSEKTKQNIVSPAIIIGGARGVRRLSSAMLTEIVRGAMQHKKKNMVNELGLFNQLVGNENLLKNVNLITSTESKPELSSLTELLNSKKTSLSTFNFTMVRSGNSNSGLHSAIVKHICSFSLDSKAYNDC</sequence>
<evidence type="ECO:0000259" key="3">
    <source>
        <dbReference type="Pfam" id="PF25002"/>
    </source>
</evidence>
<dbReference type="InterPro" id="IPR056682">
    <property type="entry name" value="DUF7780"/>
</dbReference>
<evidence type="ECO:0000313" key="5">
    <source>
        <dbReference type="Proteomes" id="UP001454036"/>
    </source>
</evidence>
<keyword evidence="2" id="KW-0472">Membrane</keyword>
<proteinExistence type="predicted"/>
<evidence type="ECO:0000256" key="2">
    <source>
        <dbReference type="SAM" id="Phobius"/>
    </source>
</evidence>
<gene>
    <name evidence="4" type="ORF">LIER_43386</name>
</gene>
<keyword evidence="5" id="KW-1185">Reference proteome</keyword>
<feature type="domain" description="DUF7780" evidence="3">
    <location>
        <begin position="117"/>
        <end position="431"/>
    </location>
</feature>
<evidence type="ECO:0000313" key="4">
    <source>
        <dbReference type="EMBL" id="GAA0157020.1"/>
    </source>
</evidence>
<feature type="transmembrane region" description="Helical" evidence="2">
    <location>
        <begin position="60"/>
        <end position="80"/>
    </location>
</feature>
<organism evidence="4 5">
    <name type="scientific">Lithospermum erythrorhizon</name>
    <name type="common">Purple gromwell</name>
    <name type="synonym">Lithospermum officinale var. erythrorhizon</name>
    <dbReference type="NCBI Taxonomy" id="34254"/>
    <lineage>
        <taxon>Eukaryota</taxon>
        <taxon>Viridiplantae</taxon>
        <taxon>Streptophyta</taxon>
        <taxon>Embryophyta</taxon>
        <taxon>Tracheophyta</taxon>
        <taxon>Spermatophyta</taxon>
        <taxon>Magnoliopsida</taxon>
        <taxon>eudicotyledons</taxon>
        <taxon>Gunneridae</taxon>
        <taxon>Pentapetalae</taxon>
        <taxon>asterids</taxon>
        <taxon>lamiids</taxon>
        <taxon>Boraginales</taxon>
        <taxon>Boraginaceae</taxon>
        <taxon>Boraginoideae</taxon>
        <taxon>Lithospermeae</taxon>
        <taxon>Lithospermum</taxon>
    </lineage>
</organism>
<dbReference type="EMBL" id="BAABME010034769">
    <property type="protein sequence ID" value="GAA0157020.1"/>
    <property type="molecule type" value="Genomic_DNA"/>
</dbReference>
<dbReference type="AlphaFoldDB" id="A0AAV3Q0J3"/>
<feature type="region of interest" description="Disordered" evidence="1">
    <location>
        <begin position="229"/>
        <end position="252"/>
    </location>
</feature>
<dbReference type="PANTHER" id="PTHR34960:SF1">
    <property type="entry name" value="EMB|CAB68146.1-RELATED"/>
    <property type="match status" value="1"/>
</dbReference>
<protein>
    <recommendedName>
        <fullName evidence="3">DUF7780 domain-containing protein</fullName>
    </recommendedName>
</protein>
<name>A0AAV3Q0J3_LITER</name>
<keyword evidence="2" id="KW-0812">Transmembrane</keyword>
<reference evidence="4 5" key="1">
    <citation type="submission" date="2024-01" db="EMBL/GenBank/DDBJ databases">
        <title>The complete chloroplast genome sequence of Lithospermum erythrorhizon: insights into the phylogenetic relationship among Boraginaceae species and the maternal lineages of purple gromwells.</title>
        <authorList>
            <person name="Okada T."/>
            <person name="Watanabe K."/>
        </authorList>
    </citation>
    <scope>NUCLEOTIDE SEQUENCE [LARGE SCALE GENOMIC DNA]</scope>
</reference>
<evidence type="ECO:0000256" key="1">
    <source>
        <dbReference type="SAM" id="MobiDB-lite"/>
    </source>
</evidence>
<keyword evidence="2" id="KW-1133">Transmembrane helix</keyword>
<accession>A0AAV3Q0J3</accession>
<dbReference type="PANTHER" id="PTHR34960">
    <property type="entry name" value="EMB|CAB68146.1-RELATED"/>
    <property type="match status" value="1"/>
</dbReference>
<comment type="caution">
    <text evidence="4">The sequence shown here is derived from an EMBL/GenBank/DDBJ whole genome shotgun (WGS) entry which is preliminary data.</text>
</comment>